<proteinExistence type="predicted"/>
<reference evidence="2" key="1">
    <citation type="submission" date="2019-08" db="EMBL/GenBank/DDBJ databases">
        <authorList>
            <person name="Kucharzyk K."/>
            <person name="Murdoch R.W."/>
            <person name="Higgins S."/>
            <person name="Loffler F."/>
        </authorList>
    </citation>
    <scope>NUCLEOTIDE SEQUENCE</scope>
</reference>
<organism evidence="2">
    <name type="scientific">bioreactor metagenome</name>
    <dbReference type="NCBI Taxonomy" id="1076179"/>
    <lineage>
        <taxon>unclassified sequences</taxon>
        <taxon>metagenomes</taxon>
        <taxon>ecological metagenomes</taxon>
    </lineage>
</organism>
<name>A0A644VWF1_9ZZZZ</name>
<evidence type="ECO:0000313" key="2">
    <source>
        <dbReference type="EMBL" id="MPL95688.1"/>
    </source>
</evidence>
<dbReference type="EMBL" id="VSSQ01000477">
    <property type="protein sequence ID" value="MPL95688.1"/>
    <property type="molecule type" value="Genomic_DNA"/>
</dbReference>
<sequence>MKRLLNIVKTLVISLILILSSTAFGQNGYKFATERKGSVTSKTDIGYSFREIYPDKSPVYLKSMLEKISSVLLSSETVKSAKGVDIVSYGTLSEFTNVDLTFSNLARSDDDPAGEYYHKGSSSINVYINDTKTASGNILRSNFFELPVNAGEFNGFPVYDCGIYKYVLVAPGISNPFIPCTKEEYLNTIIKEEREKLKMFESSDNNGVRDQENMKEGLKETKQQYEEMKKMAESMKKSDPETAASIMEAVKGLELVIKEAEKNVSRDLKSETMADPTYLHYKEVVKSLEEELALLSSEDRASQAIWSRGAQEITGNYSDLIPDNMREHGTPLYKLNPAIKHSSERIIFMVVMFLESNPGMERTPADGCVEKIKGESRIWREIFSLAGGS</sequence>
<accession>A0A644VWF1</accession>
<keyword evidence="1" id="KW-0175">Coiled coil</keyword>
<gene>
    <name evidence="2" type="ORF">SDC9_41860</name>
</gene>
<evidence type="ECO:0000256" key="1">
    <source>
        <dbReference type="SAM" id="Coils"/>
    </source>
</evidence>
<protein>
    <submittedName>
        <fullName evidence="2">Uncharacterized protein</fullName>
    </submittedName>
</protein>
<dbReference type="AlphaFoldDB" id="A0A644VWF1"/>
<comment type="caution">
    <text evidence="2">The sequence shown here is derived from an EMBL/GenBank/DDBJ whole genome shotgun (WGS) entry which is preliminary data.</text>
</comment>
<feature type="coiled-coil region" evidence="1">
    <location>
        <begin position="208"/>
        <end position="298"/>
    </location>
</feature>